<name>A0ACC1NC18_9HYPO</name>
<reference evidence="1" key="1">
    <citation type="submission" date="2022-08" db="EMBL/GenBank/DDBJ databases">
        <title>Genome Sequence of Lecanicillium fungicola.</title>
        <authorList>
            <person name="Buettner E."/>
        </authorList>
    </citation>
    <scope>NUCLEOTIDE SEQUENCE</scope>
    <source>
        <strain evidence="1">Babe33</strain>
    </source>
</reference>
<organism evidence="1 2">
    <name type="scientific">Zarea fungicola</name>
    <dbReference type="NCBI Taxonomy" id="93591"/>
    <lineage>
        <taxon>Eukaryota</taxon>
        <taxon>Fungi</taxon>
        <taxon>Dikarya</taxon>
        <taxon>Ascomycota</taxon>
        <taxon>Pezizomycotina</taxon>
        <taxon>Sordariomycetes</taxon>
        <taxon>Hypocreomycetidae</taxon>
        <taxon>Hypocreales</taxon>
        <taxon>Cordycipitaceae</taxon>
        <taxon>Zarea</taxon>
    </lineage>
</organism>
<evidence type="ECO:0000313" key="1">
    <source>
        <dbReference type="EMBL" id="KAJ2976161.1"/>
    </source>
</evidence>
<accession>A0ACC1NC18</accession>
<dbReference type="EMBL" id="JANJQO010000614">
    <property type="protein sequence ID" value="KAJ2976161.1"/>
    <property type="molecule type" value="Genomic_DNA"/>
</dbReference>
<sequence length="533" mass="58715">MTEIKISLPNLASEDCLPPATNGKQSPKRKGPPLNQIYALPVPVRTFPLPAFYPNNPISIIHVAYAWLRQTVRPPPAEPSVTFRGVWSESTNSVHVTDEKCVRGLWEQGFFGKGSLSRSEPNWLKRELVRKGLEETHVSEIMTNQRRQERAEAKWERARLEQEAIRQTKLSELQNVAAAAATATDATEISPPVGPAELLALPNSLSDIQVAKSKPTTTASILVNGDYSAPTPEPSLIEQLTGIAPSDASTAESTTTPQTPGPRSRGSSSVSRDGSERRQKSVRFSPKVESTTFDWTDPPSPKVTLNGNKGVSLAPAAEVDGNNATATATPTEAESTSGTVVNKEHLQLTPEEAFFLSFGLGALSVTDPYSGLDLTNMEMLRLFREHSYAPPRNGPDAPDLQPDDNFLVHYVVYHHFRSLGWVPRGGIKFGVDWLLYTRGPVFDHAEFGLIVIPSYSAPWWKARGKTMKTRSWAWLHSVVRVLSHVTKSLVLVYVDVPPPPTFDSALSSGLTDALKLYKVREVMVKRWSANRNR</sequence>
<dbReference type="Proteomes" id="UP001143910">
    <property type="component" value="Unassembled WGS sequence"/>
</dbReference>
<keyword evidence="2" id="KW-1185">Reference proteome</keyword>
<protein>
    <submittedName>
        <fullName evidence="1">Uncharacterized protein</fullName>
    </submittedName>
</protein>
<gene>
    <name evidence="1" type="ORF">NQ176_g5110</name>
</gene>
<evidence type="ECO:0000313" key="2">
    <source>
        <dbReference type="Proteomes" id="UP001143910"/>
    </source>
</evidence>
<proteinExistence type="predicted"/>
<comment type="caution">
    <text evidence="1">The sequence shown here is derived from an EMBL/GenBank/DDBJ whole genome shotgun (WGS) entry which is preliminary data.</text>
</comment>